<dbReference type="InterPro" id="IPR052157">
    <property type="entry name" value="BCAA_transport_permease"/>
</dbReference>
<feature type="transmembrane region" description="Helical" evidence="10">
    <location>
        <begin position="64"/>
        <end position="82"/>
    </location>
</feature>
<evidence type="ECO:0000256" key="9">
    <source>
        <dbReference type="ARBA" id="ARBA00037998"/>
    </source>
</evidence>
<dbReference type="PANTHER" id="PTHR11795">
    <property type="entry name" value="BRANCHED-CHAIN AMINO ACID TRANSPORT SYSTEM PERMEASE PROTEIN LIVH"/>
    <property type="match status" value="1"/>
</dbReference>
<dbReference type="GO" id="GO:0015808">
    <property type="term" value="P:L-alanine transport"/>
    <property type="evidence" value="ECO:0007669"/>
    <property type="project" value="TreeGrafter"/>
</dbReference>
<feature type="transmembrane region" description="Helical" evidence="10">
    <location>
        <begin position="226"/>
        <end position="254"/>
    </location>
</feature>
<dbReference type="EMBL" id="VUNC01000002">
    <property type="protein sequence ID" value="MST72194.1"/>
    <property type="molecule type" value="Genomic_DNA"/>
</dbReference>
<evidence type="ECO:0000256" key="8">
    <source>
        <dbReference type="ARBA" id="ARBA00023136"/>
    </source>
</evidence>
<keyword evidence="3" id="KW-1003">Cell membrane</keyword>
<accession>A0A6N7XML2</accession>
<keyword evidence="2" id="KW-0813">Transport</keyword>
<feature type="transmembrane region" description="Helical" evidence="10">
    <location>
        <begin position="188"/>
        <end position="206"/>
    </location>
</feature>
<evidence type="ECO:0000256" key="4">
    <source>
        <dbReference type="ARBA" id="ARBA00022519"/>
    </source>
</evidence>
<comment type="similarity">
    <text evidence="9">Belongs to the binding-protein-dependent transport system permease family. LivHM subfamily.</text>
</comment>
<protein>
    <submittedName>
        <fullName evidence="11">Branched-chain amino acid ABC transporter permease</fullName>
    </submittedName>
</protein>
<dbReference type="GO" id="GO:0005304">
    <property type="term" value="F:L-valine transmembrane transporter activity"/>
    <property type="evidence" value="ECO:0007669"/>
    <property type="project" value="TreeGrafter"/>
</dbReference>
<feature type="transmembrane region" description="Helical" evidence="10">
    <location>
        <begin position="266"/>
        <end position="284"/>
    </location>
</feature>
<reference evidence="11 12" key="1">
    <citation type="submission" date="2019-08" db="EMBL/GenBank/DDBJ databases">
        <title>In-depth cultivation of the pig gut microbiome towards novel bacterial diversity and tailored functional studies.</title>
        <authorList>
            <person name="Wylensek D."/>
            <person name="Hitch T.C.A."/>
            <person name="Clavel T."/>
        </authorList>
    </citation>
    <scope>NUCLEOTIDE SEQUENCE [LARGE SCALE GENOMIC DNA]</scope>
    <source>
        <strain evidence="11 12">CA-Schmier-601-WT-1</strain>
    </source>
</reference>
<evidence type="ECO:0000313" key="11">
    <source>
        <dbReference type="EMBL" id="MST72194.1"/>
    </source>
</evidence>
<dbReference type="GO" id="GO:0015190">
    <property type="term" value="F:L-leucine transmembrane transporter activity"/>
    <property type="evidence" value="ECO:0007669"/>
    <property type="project" value="TreeGrafter"/>
</dbReference>
<evidence type="ECO:0000256" key="2">
    <source>
        <dbReference type="ARBA" id="ARBA00022448"/>
    </source>
</evidence>
<feature type="transmembrane region" description="Helical" evidence="10">
    <location>
        <begin position="15"/>
        <end position="34"/>
    </location>
</feature>
<evidence type="ECO:0000256" key="7">
    <source>
        <dbReference type="ARBA" id="ARBA00022989"/>
    </source>
</evidence>
<keyword evidence="5 10" id="KW-0812">Transmembrane</keyword>
<dbReference type="InterPro" id="IPR001851">
    <property type="entry name" value="ABC_transp_permease"/>
</dbReference>
<comment type="caution">
    <text evidence="11">The sequence shown here is derived from an EMBL/GenBank/DDBJ whole genome shotgun (WGS) entry which is preliminary data.</text>
</comment>
<keyword evidence="8 10" id="KW-0472">Membrane</keyword>
<comment type="subcellular location">
    <subcellularLocation>
        <location evidence="1">Cell membrane</location>
        <topology evidence="1">Multi-pass membrane protein</topology>
    </subcellularLocation>
</comment>
<dbReference type="Pfam" id="PF02653">
    <property type="entry name" value="BPD_transp_2"/>
    <property type="match status" value="1"/>
</dbReference>
<evidence type="ECO:0000256" key="5">
    <source>
        <dbReference type="ARBA" id="ARBA00022692"/>
    </source>
</evidence>
<dbReference type="GO" id="GO:1903806">
    <property type="term" value="P:L-isoleucine import across plasma membrane"/>
    <property type="evidence" value="ECO:0007669"/>
    <property type="project" value="TreeGrafter"/>
</dbReference>
<dbReference type="PANTHER" id="PTHR11795:SF371">
    <property type="entry name" value="HIGH-AFFINITY BRANCHED-CHAIN AMINO ACID TRANSPORT SYSTEM PERMEASE PROTEIN LIVH"/>
    <property type="match status" value="1"/>
</dbReference>
<dbReference type="CDD" id="cd06582">
    <property type="entry name" value="TM_PBP1_LivH_like"/>
    <property type="match status" value="1"/>
</dbReference>
<sequence>MTFLTQVLNGLQLGSIYALVALGYTMVYGIILLLNFAHGDIIMVGAYISWIVMAQLGMSPVLAIILSVVGCTVLGVLIDKVAYAPLRNAPRLSVLITAIGVSYFLENGAQLVFGADAKVVPTYFNLPNPQVGGATFNGVAILTVVVTAVSTIILTLLVQKTKFGKAMRAVSEDMGAARLMGINVNNTISFTFAVGSALAGIGAVLYSMAYTQATPTMGIMLGTKAFVAAVLGGIGSIPGAVIGGLLVGFAEVFVSAMGFSVWRDAVVFLLLIIVLIVKPTGILGRTMNEKV</sequence>
<organism evidence="11 12">
    <name type="scientific">Olsenella porci</name>
    <dbReference type="NCBI Taxonomy" id="2652279"/>
    <lineage>
        <taxon>Bacteria</taxon>
        <taxon>Bacillati</taxon>
        <taxon>Actinomycetota</taxon>
        <taxon>Coriobacteriia</taxon>
        <taxon>Coriobacteriales</taxon>
        <taxon>Atopobiaceae</taxon>
        <taxon>Olsenella</taxon>
    </lineage>
</organism>
<name>A0A6N7XML2_9ACTN</name>
<feature type="transmembrane region" description="Helical" evidence="10">
    <location>
        <begin position="94"/>
        <end position="115"/>
    </location>
</feature>
<keyword evidence="12" id="KW-1185">Reference proteome</keyword>
<proteinExistence type="inferred from homology"/>
<evidence type="ECO:0000256" key="10">
    <source>
        <dbReference type="SAM" id="Phobius"/>
    </source>
</evidence>
<keyword evidence="7 10" id="KW-1133">Transmembrane helix</keyword>
<dbReference type="GO" id="GO:0015192">
    <property type="term" value="F:L-phenylalanine transmembrane transporter activity"/>
    <property type="evidence" value="ECO:0007669"/>
    <property type="project" value="TreeGrafter"/>
</dbReference>
<dbReference type="Proteomes" id="UP000469325">
    <property type="component" value="Unassembled WGS sequence"/>
</dbReference>
<evidence type="ECO:0000256" key="3">
    <source>
        <dbReference type="ARBA" id="ARBA00022475"/>
    </source>
</evidence>
<keyword evidence="6" id="KW-0029">Amino-acid transport</keyword>
<evidence type="ECO:0000256" key="1">
    <source>
        <dbReference type="ARBA" id="ARBA00004651"/>
    </source>
</evidence>
<dbReference type="GO" id="GO:0042941">
    <property type="term" value="P:D-alanine transmembrane transport"/>
    <property type="evidence" value="ECO:0007669"/>
    <property type="project" value="TreeGrafter"/>
</dbReference>
<dbReference type="GO" id="GO:0005886">
    <property type="term" value="C:plasma membrane"/>
    <property type="evidence" value="ECO:0007669"/>
    <property type="project" value="UniProtKB-SubCell"/>
</dbReference>
<gene>
    <name evidence="11" type="ORF">FYJ68_03600</name>
</gene>
<evidence type="ECO:0000256" key="6">
    <source>
        <dbReference type="ARBA" id="ARBA00022970"/>
    </source>
</evidence>
<dbReference type="RefSeq" id="WP_154434046.1">
    <property type="nucleotide sequence ID" value="NZ_VUNC01000002.1"/>
</dbReference>
<keyword evidence="4" id="KW-0997">Cell inner membrane</keyword>
<dbReference type="GO" id="GO:0015188">
    <property type="term" value="F:L-isoleucine transmembrane transporter activity"/>
    <property type="evidence" value="ECO:0007669"/>
    <property type="project" value="TreeGrafter"/>
</dbReference>
<feature type="transmembrane region" description="Helical" evidence="10">
    <location>
        <begin position="135"/>
        <end position="158"/>
    </location>
</feature>
<dbReference type="AlphaFoldDB" id="A0A6N7XML2"/>
<evidence type="ECO:0000313" key="12">
    <source>
        <dbReference type="Proteomes" id="UP000469325"/>
    </source>
</evidence>